<dbReference type="STRING" id="397948.Cmaq_0259"/>
<evidence type="ECO:0000259" key="3">
    <source>
        <dbReference type="Pfam" id="PF01557"/>
    </source>
</evidence>
<dbReference type="Gene3D" id="3.10.330.40">
    <property type="match status" value="1"/>
</dbReference>
<dbReference type="Proteomes" id="UP000001137">
    <property type="component" value="Chromosome"/>
</dbReference>
<accession>A8MAS1</accession>
<dbReference type="HOGENOM" id="CLU_078481_0_0_2"/>
<comment type="similarity">
    <text evidence="1">Belongs to the FAH family.</text>
</comment>
<dbReference type="Pfam" id="PF01557">
    <property type="entry name" value="FAA_hydrolase"/>
    <property type="match status" value="1"/>
</dbReference>
<keyword evidence="4" id="KW-0378">Hydrolase</keyword>
<dbReference type="EMBL" id="CP000852">
    <property type="protein sequence ID" value="ABW01107.1"/>
    <property type="molecule type" value="Genomic_DNA"/>
</dbReference>
<dbReference type="AlphaFoldDB" id="A8MAS1"/>
<gene>
    <name evidence="4" type="ordered locus">Cmaq_0259</name>
</gene>
<dbReference type="SUPFAM" id="SSF56529">
    <property type="entry name" value="FAH"/>
    <property type="match status" value="1"/>
</dbReference>
<dbReference type="GeneID" id="5710115"/>
<dbReference type="InterPro" id="IPR051121">
    <property type="entry name" value="FAH"/>
</dbReference>
<evidence type="ECO:0000256" key="1">
    <source>
        <dbReference type="ARBA" id="ARBA00010211"/>
    </source>
</evidence>
<protein>
    <submittedName>
        <fullName evidence="4">Fumarylacetoacetate (FAA) hydrolase</fullName>
    </submittedName>
</protein>
<evidence type="ECO:0000256" key="2">
    <source>
        <dbReference type="ARBA" id="ARBA00022723"/>
    </source>
</evidence>
<organism evidence="4 5">
    <name type="scientific">Caldivirga maquilingensis (strain ATCC 700844 / DSM 13496 / JCM 10307 / IC-167)</name>
    <dbReference type="NCBI Taxonomy" id="397948"/>
    <lineage>
        <taxon>Archaea</taxon>
        <taxon>Thermoproteota</taxon>
        <taxon>Thermoprotei</taxon>
        <taxon>Thermoproteales</taxon>
        <taxon>Thermoproteaceae</taxon>
        <taxon>Caldivirga</taxon>
    </lineage>
</organism>
<evidence type="ECO:0000313" key="4">
    <source>
        <dbReference type="EMBL" id="ABW01107.1"/>
    </source>
</evidence>
<evidence type="ECO:0000313" key="5">
    <source>
        <dbReference type="Proteomes" id="UP000001137"/>
    </source>
</evidence>
<proteinExistence type="inferred from homology"/>
<dbReference type="PANTHER" id="PTHR42796:SF7">
    <property type="entry name" value="2-DEHYDRO-3-DEOXY-D-ARABINONATE DEHYDRATASE"/>
    <property type="match status" value="1"/>
</dbReference>
<dbReference type="eggNOG" id="arCOG00236">
    <property type="taxonomic scope" value="Archaea"/>
</dbReference>
<keyword evidence="2" id="KW-0479">Metal-binding</keyword>
<dbReference type="InterPro" id="IPR011234">
    <property type="entry name" value="Fumarylacetoacetase-like_C"/>
</dbReference>
<sequence>MRIFRLTNGESTFQYAVVDGKVFELGVDPVKALISYANGKVIGLGAEVNIDVNQLLSRDYRSSGLRFTKPYDPPEVWGSGISYEVSRRRYSEEGEVARIGELTIYERVYDAERPEIFFKATANRCVGHGEPIAVRGDSEWTLPEPELGVVITSSGKVIGYTIIDDVSARDIEAENPLYLPQSKVYNGCCAFGPFVVTPDEVKNPYSLQIRLRIIRSGKAIYEGEVSTERMRRRIDEQIKYLIRNNTVPDGTILMTGTGILPGRDAALRDGDVVEISISGVGTLTTPVIKLKVE</sequence>
<keyword evidence="5" id="KW-1185">Reference proteome</keyword>
<dbReference type="OrthoDB" id="38993at2157"/>
<dbReference type="GO" id="GO:0046872">
    <property type="term" value="F:metal ion binding"/>
    <property type="evidence" value="ECO:0007669"/>
    <property type="project" value="UniProtKB-KW"/>
</dbReference>
<dbReference type="GO" id="GO:0016787">
    <property type="term" value="F:hydrolase activity"/>
    <property type="evidence" value="ECO:0007669"/>
    <property type="project" value="UniProtKB-KW"/>
</dbReference>
<dbReference type="Gene3D" id="3.90.850.10">
    <property type="entry name" value="Fumarylacetoacetase-like, C-terminal domain"/>
    <property type="match status" value="1"/>
</dbReference>
<dbReference type="InterPro" id="IPR036663">
    <property type="entry name" value="Fumarylacetoacetase_C_sf"/>
</dbReference>
<reference evidence="4 5" key="1">
    <citation type="submission" date="2007-10" db="EMBL/GenBank/DDBJ databases">
        <title>Complete sequence of Caldivirga maquilingensis IC-167.</title>
        <authorList>
            <consortium name="US DOE Joint Genome Institute"/>
            <person name="Copeland A."/>
            <person name="Lucas S."/>
            <person name="Lapidus A."/>
            <person name="Barry K."/>
            <person name="Glavina del Rio T."/>
            <person name="Dalin E."/>
            <person name="Tice H."/>
            <person name="Pitluck S."/>
            <person name="Saunders E."/>
            <person name="Brettin T."/>
            <person name="Bruce D."/>
            <person name="Detter J.C."/>
            <person name="Han C."/>
            <person name="Schmutz J."/>
            <person name="Larimer F."/>
            <person name="Land M."/>
            <person name="Hauser L."/>
            <person name="Kyrpides N."/>
            <person name="Ivanova N."/>
            <person name="Biddle J.F."/>
            <person name="Zhang Z."/>
            <person name="Fitz-Gibbon S.T."/>
            <person name="Lowe T.M."/>
            <person name="Saltikov C."/>
            <person name="House C.H."/>
            <person name="Richardson P."/>
        </authorList>
    </citation>
    <scope>NUCLEOTIDE SEQUENCE [LARGE SCALE GENOMIC DNA]</scope>
    <source>
        <strain evidence="5">ATCC 700844 / DSM 13496 / JCM 10307 / IC-167</strain>
    </source>
</reference>
<dbReference type="PANTHER" id="PTHR42796">
    <property type="entry name" value="FUMARYLACETOACETATE HYDROLASE DOMAIN-CONTAINING PROTEIN 2A-RELATED"/>
    <property type="match status" value="1"/>
</dbReference>
<dbReference type="RefSeq" id="WP_012185327.1">
    <property type="nucleotide sequence ID" value="NC_009954.1"/>
</dbReference>
<feature type="domain" description="Fumarylacetoacetase-like C-terminal" evidence="3">
    <location>
        <begin position="111"/>
        <end position="287"/>
    </location>
</feature>
<dbReference type="GO" id="GO:0044281">
    <property type="term" value="P:small molecule metabolic process"/>
    <property type="evidence" value="ECO:0007669"/>
    <property type="project" value="UniProtKB-ARBA"/>
</dbReference>
<name>A8MAS1_CALMQ</name>
<dbReference type="KEGG" id="cma:Cmaq_0259"/>